<reference evidence="21 22" key="2">
    <citation type="submission" date="2024-08" db="EMBL/GenBank/DDBJ databases">
        <title>Phylogenomic analyses of a clade within the roseobacter group suggest taxonomic reassignments of species of the genera Aestuariivita, Citreicella, Loktanella, Nautella, Pelagibaca, Ruegeria, Thalassobius, Thiobacimonas and Tropicibacter, and the proposal o.</title>
        <authorList>
            <person name="Jeon C.O."/>
        </authorList>
    </citation>
    <scope>NUCLEOTIDE SEQUENCE [LARGE SCALE GENOMIC DNA]</scope>
    <source>
        <strain evidence="21 22">SS1-5</strain>
    </source>
</reference>
<evidence type="ECO:0000256" key="10">
    <source>
        <dbReference type="ARBA" id="ARBA00022777"/>
    </source>
</evidence>
<dbReference type="EMBL" id="CP151767">
    <property type="protein sequence ID" value="WZU67145.2"/>
    <property type="molecule type" value="Genomic_DNA"/>
</dbReference>
<dbReference type="InterPro" id="IPR027417">
    <property type="entry name" value="P-loop_NTPase"/>
</dbReference>
<feature type="transmembrane region" description="Helical" evidence="17">
    <location>
        <begin position="36"/>
        <end position="58"/>
    </location>
</feature>
<dbReference type="Pfam" id="PF13614">
    <property type="entry name" value="AAA_31"/>
    <property type="match status" value="1"/>
</dbReference>
<keyword evidence="7" id="KW-0808">Transferase</keyword>
<keyword evidence="6" id="KW-0997">Cell inner membrane</keyword>
<dbReference type="GO" id="GO:0005886">
    <property type="term" value="C:plasma membrane"/>
    <property type="evidence" value="ECO:0007669"/>
    <property type="project" value="UniProtKB-SubCell"/>
</dbReference>
<evidence type="ECO:0000256" key="2">
    <source>
        <dbReference type="ARBA" id="ARBA00007316"/>
    </source>
</evidence>
<dbReference type="EC" id="2.7.10.2" evidence="4"/>
<keyword evidence="14" id="KW-0829">Tyrosine-protein kinase</keyword>
<comment type="similarity">
    <text evidence="3">Belongs to the etk/wzc family.</text>
</comment>
<evidence type="ECO:0000256" key="11">
    <source>
        <dbReference type="ARBA" id="ARBA00022840"/>
    </source>
</evidence>
<evidence type="ECO:0000256" key="6">
    <source>
        <dbReference type="ARBA" id="ARBA00022519"/>
    </source>
</evidence>
<evidence type="ECO:0000259" key="20">
    <source>
        <dbReference type="Pfam" id="PF13807"/>
    </source>
</evidence>
<dbReference type="RefSeq" id="WP_373635234.1">
    <property type="nucleotide sequence ID" value="NZ_CP151767.2"/>
</dbReference>
<organism evidence="21 22">
    <name type="scientific">Yoonia rhodophyticola</name>
    <dbReference type="NCBI Taxonomy" id="3137370"/>
    <lineage>
        <taxon>Bacteria</taxon>
        <taxon>Pseudomonadati</taxon>
        <taxon>Pseudomonadota</taxon>
        <taxon>Alphaproteobacteria</taxon>
        <taxon>Rhodobacterales</taxon>
        <taxon>Paracoccaceae</taxon>
        <taxon>Yoonia</taxon>
    </lineage>
</organism>
<dbReference type="Pfam" id="PF02706">
    <property type="entry name" value="Wzz"/>
    <property type="match status" value="1"/>
</dbReference>
<feature type="coiled-coil region" evidence="16">
    <location>
        <begin position="230"/>
        <end position="279"/>
    </location>
</feature>
<keyword evidence="16" id="KW-0175">Coiled coil</keyword>
<dbReference type="SUPFAM" id="SSF52540">
    <property type="entry name" value="P-loop containing nucleoside triphosphate hydrolases"/>
    <property type="match status" value="1"/>
</dbReference>
<evidence type="ECO:0000256" key="1">
    <source>
        <dbReference type="ARBA" id="ARBA00004429"/>
    </source>
</evidence>
<keyword evidence="9" id="KW-0547">Nucleotide-binding</keyword>
<dbReference type="KEGG" id="yrh:AABB31_19640"/>
<dbReference type="AlphaFoldDB" id="A0AAN0M8X0"/>
<evidence type="ECO:0000259" key="19">
    <source>
        <dbReference type="Pfam" id="PF13614"/>
    </source>
</evidence>
<evidence type="ECO:0000256" key="5">
    <source>
        <dbReference type="ARBA" id="ARBA00022475"/>
    </source>
</evidence>
<feature type="domain" description="Polysaccharide chain length determinant N-terminal" evidence="18">
    <location>
        <begin position="26"/>
        <end position="116"/>
    </location>
</feature>
<comment type="catalytic activity">
    <reaction evidence="15">
        <text>L-tyrosyl-[protein] + ATP = O-phospho-L-tyrosyl-[protein] + ADP + H(+)</text>
        <dbReference type="Rhea" id="RHEA:10596"/>
        <dbReference type="Rhea" id="RHEA-COMP:10136"/>
        <dbReference type="Rhea" id="RHEA-COMP:20101"/>
        <dbReference type="ChEBI" id="CHEBI:15378"/>
        <dbReference type="ChEBI" id="CHEBI:30616"/>
        <dbReference type="ChEBI" id="CHEBI:46858"/>
        <dbReference type="ChEBI" id="CHEBI:61978"/>
        <dbReference type="ChEBI" id="CHEBI:456216"/>
        <dbReference type="EC" id="2.7.10.2"/>
    </reaction>
</comment>
<protein>
    <recommendedName>
        <fullName evidence="4">non-specific protein-tyrosine kinase</fullName>
        <ecNumber evidence="4">2.7.10.2</ecNumber>
    </recommendedName>
</protein>
<feature type="domain" description="AAA" evidence="19">
    <location>
        <begin position="495"/>
        <end position="620"/>
    </location>
</feature>
<keyword evidence="12 17" id="KW-1133">Transmembrane helix</keyword>
<dbReference type="GO" id="GO:0004713">
    <property type="term" value="F:protein tyrosine kinase activity"/>
    <property type="evidence" value="ECO:0007669"/>
    <property type="project" value="TreeGrafter"/>
</dbReference>
<evidence type="ECO:0000256" key="13">
    <source>
        <dbReference type="ARBA" id="ARBA00023136"/>
    </source>
</evidence>
<evidence type="ECO:0000256" key="12">
    <source>
        <dbReference type="ARBA" id="ARBA00022989"/>
    </source>
</evidence>
<keyword evidence="5" id="KW-1003">Cell membrane</keyword>
<keyword evidence="10" id="KW-0418">Kinase</keyword>
<evidence type="ECO:0000313" key="21">
    <source>
        <dbReference type="EMBL" id="WZU67145.2"/>
    </source>
</evidence>
<evidence type="ECO:0000313" key="22">
    <source>
        <dbReference type="Proteomes" id="UP001470809"/>
    </source>
</evidence>
<keyword evidence="22" id="KW-1185">Reference proteome</keyword>
<proteinExistence type="inferred from homology"/>
<dbReference type="Pfam" id="PF13807">
    <property type="entry name" value="GNVR"/>
    <property type="match status" value="1"/>
</dbReference>
<dbReference type="InterPro" id="IPR003856">
    <property type="entry name" value="LPS_length_determ_N"/>
</dbReference>
<dbReference type="PANTHER" id="PTHR32309:SF13">
    <property type="entry name" value="FERRIC ENTEROBACTIN TRANSPORT PROTEIN FEPE"/>
    <property type="match status" value="1"/>
</dbReference>
<evidence type="ECO:0000259" key="18">
    <source>
        <dbReference type="Pfam" id="PF02706"/>
    </source>
</evidence>
<evidence type="ECO:0000256" key="7">
    <source>
        <dbReference type="ARBA" id="ARBA00022679"/>
    </source>
</evidence>
<dbReference type="InterPro" id="IPR005702">
    <property type="entry name" value="Wzc-like_C"/>
</dbReference>
<accession>A0AAN0M8X0</accession>
<evidence type="ECO:0000256" key="8">
    <source>
        <dbReference type="ARBA" id="ARBA00022692"/>
    </source>
</evidence>
<evidence type="ECO:0000256" key="16">
    <source>
        <dbReference type="SAM" id="Coils"/>
    </source>
</evidence>
<name>A0AAN0M8X0_9RHOB</name>
<evidence type="ECO:0000256" key="9">
    <source>
        <dbReference type="ARBA" id="ARBA00022741"/>
    </source>
</evidence>
<dbReference type="InterPro" id="IPR025669">
    <property type="entry name" value="AAA_dom"/>
</dbReference>
<dbReference type="Proteomes" id="UP001470809">
    <property type="component" value="Chromosome"/>
</dbReference>
<dbReference type="InterPro" id="IPR050445">
    <property type="entry name" value="Bact_polysacc_biosynth/exp"/>
</dbReference>
<comment type="subcellular location">
    <subcellularLocation>
        <location evidence="1">Cell inner membrane</location>
        <topology evidence="1">Multi-pass membrane protein</topology>
    </subcellularLocation>
</comment>
<dbReference type="InterPro" id="IPR032807">
    <property type="entry name" value="GNVR"/>
</dbReference>
<keyword evidence="11" id="KW-0067">ATP-binding</keyword>
<evidence type="ECO:0000256" key="3">
    <source>
        <dbReference type="ARBA" id="ARBA00008883"/>
    </source>
</evidence>
<evidence type="ECO:0000256" key="17">
    <source>
        <dbReference type="SAM" id="Phobius"/>
    </source>
</evidence>
<keyword evidence="8 17" id="KW-0812">Transmembrane</keyword>
<dbReference type="Gene3D" id="3.40.50.300">
    <property type="entry name" value="P-loop containing nucleotide triphosphate hydrolases"/>
    <property type="match status" value="1"/>
</dbReference>
<reference evidence="22" key="1">
    <citation type="submission" date="2024-04" db="EMBL/GenBank/DDBJ databases">
        <title>Phylogenomic analyses of a clade within the roseobacter group suggest taxonomic reassignments of species of the genera Aestuariivita, Citreicella, Loktanella, Nautella, Pelagibaca, Ruegeria, Thalassobius, Thiobacimonas and Tropicibacter, and the proposal o.</title>
        <authorList>
            <person name="Jeon C.O."/>
        </authorList>
    </citation>
    <scope>NUCLEOTIDE SEQUENCE [LARGE SCALE GENOMIC DNA]</scope>
    <source>
        <strain evidence="22">SS1-5</strain>
    </source>
</reference>
<gene>
    <name evidence="21" type="ORF">AABB31_19640</name>
</gene>
<keyword evidence="13 17" id="KW-0472">Membrane</keyword>
<evidence type="ECO:0000256" key="15">
    <source>
        <dbReference type="ARBA" id="ARBA00051245"/>
    </source>
</evidence>
<evidence type="ECO:0000256" key="4">
    <source>
        <dbReference type="ARBA" id="ARBA00011903"/>
    </source>
</evidence>
<feature type="domain" description="Tyrosine-protein kinase G-rich" evidence="20">
    <location>
        <begin position="343"/>
        <end position="417"/>
    </location>
</feature>
<feature type="transmembrane region" description="Helical" evidence="17">
    <location>
        <begin position="395"/>
        <end position="415"/>
    </location>
</feature>
<dbReference type="PANTHER" id="PTHR32309">
    <property type="entry name" value="TYROSINE-PROTEIN KINASE"/>
    <property type="match status" value="1"/>
</dbReference>
<comment type="similarity">
    <text evidence="2">Belongs to the CpsD/CapB family.</text>
</comment>
<dbReference type="CDD" id="cd05387">
    <property type="entry name" value="BY-kinase"/>
    <property type="match status" value="1"/>
</dbReference>
<evidence type="ECO:0000256" key="14">
    <source>
        <dbReference type="ARBA" id="ARBA00023137"/>
    </source>
</evidence>
<sequence>MGKLVEDKTMKIQNLSAVEIQRIEPLDMLGLVRAVWYGKLTIAISIALAVLAAGYYAFAVAQPKYAATTTLKIETGANPMAEVEHLATGFSPDQTSLNTEAAVLRSRHLLEQVVTRLDLTADPAFNRYLVPRAPLSLMAMRERLRVMLSGNAIAPPDAAGIIDKTIDNLANALHVGTLRDTHIFQITVTTGNARQAAQIADMLANVYLSDQISAKQAATEAAVNWLSARVYDLQLELEAKETEVNDLIARNRANDTAILDALSRQSVEADERLQAARQALISAQLKMQGLDATPAGLGSTARPNRARLQAEIERYGEQTAALEIFQSSINTQLADHSANLVALQQLRREADATRVLYETFLARLQETSIQRGLQNADSRILTQAAPGRYVGPRKVLILLIAAVLGGLAGTAIVLIRNGMKNGFTDPDALGNALNLPVFAQIPRINMRKPTELLDYLQAKPTSALAELIRHLRTSLLLADPSRVPQVILSTSSVPGEGKTTQSIALAHHLSNLGKSVLLIEADMRQPTFQTYLHCRGSDLAAIVTDDLPLAPHIRKDPRLRADVLPSGGMTTNPADLFSDQAFASFMQKVRAEYDFVVIDAPPVLPVPDARLLAQHCDSVLYAVRWDSTDSRLVQAGKAALETVHVPIAGLVLGRVDARKVHRYGDASLADYGRAYYQN</sequence>